<dbReference type="Proteomes" id="UP000023152">
    <property type="component" value="Unassembled WGS sequence"/>
</dbReference>
<dbReference type="GO" id="GO:0005525">
    <property type="term" value="F:GTP binding"/>
    <property type="evidence" value="ECO:0007669"/>
    <property type="project" value="UniProtKB-KW"/>
</dbReference>
<evidence type="ECO:0000313" key="5">
    <source>
        <dbReference type="Proteomes" id="UP000023152"/>
    </source>
</evidence>
<dbReference type="Pfam" id="PF00071">
    <property type="entry name" value="Ras"/>
    <property type="match status" value="1"/>
</dbReference>
<dbReference type="SMART" id="SM00175">
    <property type="entry name" value="RAB"/>
    <property type="match status" value="1"/>
</dbReference>
<dbReference type="InterPro" id="IPR027417">
    <property type="entry name" value="P-loop_NTPase"/>
</dbReference>
<dbReference type="SMART" id="SM00173">
    <property type="entry name" value="RAS"/>
    <property type="match status" value="1"/>
</dbReference>
<comment type="caution">
    <text evidence="4">The sequence shown here is derived from an EMBL/GenBank/DDBJ whole genome shotgun (WGS) entry which is preliminary data.</text>
</comment>
<accession>X6NFY1</accession>
<proteinExistence type="predicted"/>
<evidence type="ECO:0000256" key="3">
    <source>
        <dbReference type="SAM" id="Phobius"/>
    </source>
</evidence>
<dbReference type="PRINTS" id="PR00449">
    <property type="entry name" value="RASTRNSFRMNG"/>
</dbReference>
<organism evidence="4 5">
    <name type="scientific">Reticulomyxa filosa</name>
    <dbReference type="NCBI Taxonomy" id="46433"/>
    <lineage>
        <taxon>Eukaryota</taxon>
        <taxon>Sar</taxon>
        <taxon>Rhizaria</taxon>
        <taxon>Retaria</taxon>
        <taxon>Foraminifera</taxon>
        <taxon>Monothalamids</taxon>
        <taxon>Reticulomyxidae</taxon>
        <taxon>Reticulomyxa</taxon>
    </lineage>
</organism>
<gene>
    <name evidence="4" type="ORF">RFI_11901</name>
</gene>
<keyword evidence="3" id="KW-1133">Transmembrane helix</keyword>
<dbReference type="PANTHER" id="PTHR24070">
    <property type="entry name" value="RAS, DI-RAS, AND RHEB FAMILY MEMBERS OF SMALL GTPASE SUPERFAMILY"/>
    <property type="match status" value="1"/>
</dbReference>
<dbReference type="Gene3D" id="3.40.50.300">
    <property type="entry name" value="P-loop containing nucleotide triphosphate hydrolases"/>
    <property type="match status" value="1"/>
</dbReference>
<keyword evidence="5" id="KW-1185">Reference proteome</keyword>
<protein>
    <submittedName>
        <fullName evidence="4">Protein ras-1</fullName>
    </submittedName>
</protein>
<evidence type="ECO:0000256" key="2">
    <source>
        <dbReference type="ARBA" id="ARBA00023134"/>
    </source>
</evidence>
<sequence>MNILMLGHDKSGKTSLVIRLIANLFLEDYDSAVEESYKKKIRLNDEQSCFLHILDTPGAEEFSTMHKQWVFSSDCVIIAYDASGPYPPEQAIQPYLSIIRRTNDNVTTIVAGTKTDLRHNFSKYKHNLDVVVDFCKRNCLCYIETSAKDNINIQFLFQFVFKCYLWHYLLTFYQIIIFFFLGVILLT</sequence>
<keyword evidence="1" id="KW-0547">Nucleotide-binding</keyword>
<keyword evidence="3" id="KW-0812">Transmembrane</keyword>
<dbReference type="GO" id="GO:0003924">
    <property type="term" value="F:GTPase activity"/>
    <property type="evidence" value="ECO:0007669"/>
    <property type="project" value="InterPro"/>
</dbReference>
<feature type="transmembrane region" description="Helical" evidence="3">
    <location>
        <begin position="165"/>
        <end position="186"/>
    </location>
</feature>
<dbReference type="AlphaFoldDB" id="X6NFY1"/>
<dbReference type="EMBL" id="ASPP01008674">
    <property type="protein sequence ID" value="ETO25235.1"/>
    <property type="molecule type" value="Genomic_DNA"/>
</dbReference>
<dbReference type="OrthoDB" id="265044at2759"/>
<dbReference type="PROSITE" id="PS51421">
    <property type="entry name" value="RAS"/>
    <property type="match status" value="1"/>
</dbReference>
<evidence type="ECO:0000256" key="1">
    <source>
        <dbReference type="ARBA" id="ARBA00022741"/>
    </source>
</evidence>
<keyword evidence="2" id="KW-0342">GTP-binding</keyword>
<name>X6NFY1_RETFI</name>
<keyword evidence="3" id="KW-0472">Membrane</keyword>
<dbReference type="SUPFAM" id="SSF52540">
    <property type="entry name" value="P-loop containing nucleoside triphosphate hydrolases"/>
    <property type="match status" value="1"/>
</dbReference>
<reference evidence="4 5" key="1">
    <citation type="journal article" date="2013" name="Curr. Biol.">
        <title>The Genome of the Foraminiferan Reticulomyxa filosa.</title>
        <authorList>
            <person name="Glockner G."/>
            <person name="Hulsmann N."/>
            <person name="Schleicher M."/>
            <person name="Noegel A.A."/>
            <person name="Eichinger L."/>
            <person name="Gallinger C."/>
            <person name="Pawlowski J."/>
            <person name="Sierra R."/>
            <person name="Euteneuer U."/>
            <person name="Pillet L."/>
            <person name="Moustafa A."/>
            <person name="Platzer M."/>
            <person name="Groth M."/>
            <person name="Szafranski K."/>
            <person name="Schliwa M."/>
        </authorList>
    </citation>
    <scope>NUCLEOTIDE SEQUENCE [LARGE SCALE GENOMIC DNA]</scope>
</reference>
<dbReference type="InterPro" id="IPR020849">
    <property type="entry name" value="Small_GTPase_Ras-type"/>
</dbReference>
<dbReference type="GO" id="GO:0007165">
    <property type="term" value="P:signal transduction"/>
    <property type="evidence" value="ECO:0007669"/>
    <property type="project" value="InterPro"/>
</dbReference>
<dbReference type="GO" id="GO:0016020">
    <property type="term" value="C:membrane"/>
    <property type="evidence" value="ECO:0007669"/>
    <property type="project" value="InterPro"/>
</dbReference>
<dbReference type="InterPro" id="IPR005225">
    <property type="entry name" value="Small_GTP-bd"/>
</dbReference>
<evidence type="ECO:0000313" key="4">
    <source>
        <dbReference type="EMBL" id="ETO25235.1"/>
    </source>
</evidence>
<dbReference type="NCBIfam" id="TIGR00231">
    <property type="entry name" value="small_GTP"/>
    <property type="match status" value="1"/>
</dbReference>
<dbReference type="InterPro" id="IPR001806">
    <property type="entry name" value="Small_GTPase"/>
</dbReference>
<dbReference type="SMART" id="SM00174">
    <property type="entry name" value="RHO"/>
    <property type="match status" value="1"/>
</dbReference>
<dbReference type="PROSITE" id="PS51419">
    <property type="entry name" value="RAB"/>
    <property type="match status" value="1"/>
</dbReference>